<name>A0ACC0GS42_9ERIC</name>
<accession>A0ACC0GS42</accession>
<evidence type="ECO:0000313" key="1">
    <source>
        <dbReference type="EMBL" id="KAI8003665.1"/>
    </source>
</evidence>
<organism evidence="1 2">
    <name type="scientific">Camellia lanceoleosa</name>
    <dbReference type="NCBI Taxonomy" id="1840588"/>
    <lineage>
        <taxon>Eukaryota</taxon>
        <taxon>Viridiplantae</taxon>
        <taxon>Streptophyta</taxon>
        <taxon>Embryophyta</taxon>
        <taxon>Tracheophyta</taxon>
        <taxon>Spermatophyta</taxon>
        <taxon>Magnoliopsida</taxon>
        <taxon>eudicotyledons</taxon>
        <taxon>Gunneridae</taxon>
        <taxon>Pentapetalae</taxon>
        <taxon>asterids</taxon>
        <taxon>Ericales</taxon>
        <taxon>Theaceae</taxon>
        <taxon>Camellia</taxon>
    </lineage>
</organism>
<evidence type="ECO:0000313" key="2">
    <source>
        <dbReference type="Proteomes" id="UP001060215"/>
    </source>
</evidence>
<comment type="caution">
    <text evidence="1">The sequence shown here is derived from an EMBL/GenBank/DDBJ whole genome shotgun (WGS) entry which is preliminary data.</text>
</comment>
<gene>
    <name evidence="1" type="ORF">LOK49_LG08G01634</name>
</gene>
<sequence>MDGQQSTAKLKRTQSSLLRSSPTIRSSIQTLSSVNEIRQDEEDEEEQKPHKPGSSPVRRHSRRFAPFLALLSLSLHPLPLFRQRRHTHLGKPPLSTDFRRHRSLLRWQKQGSDSSKLFVSLQATWVLAEQPQTGPMVHRRVDFIEKRPKIEANCKRRS</sequence>
<dbReference type="EMBL" id="CM045766">
    <property type="protein sequence ID" value="KAI8003665.1"/>
    <property type="molecule type" value="Genomic_DNA"/>
</dbReference>
<dbReference type="Proteomes" id="UP001060215">
    <property type="component" value="Chromosome 9"/>
</dbReference>
<proteinExistence type="predicted"/>
<reference evidence="1 2" key="1">
    <citation type="journal article" date="2022" name="Plant J.">
        <title>Chromosome-level genome of Camellia lanceoleosa provides a valuable resource for understanding genome evolution and self-incompatibility.</title>
        <authorList>
            <person name="Gong W."/>
            <person name="Xiao S."/>
            <person name="Wang L."/>
            <person name="Liao Z."/>
            <person name="Chang Y."/>
            <person name="Mo W."/>
            <person name="Hu G."/>
            <person name="Li W."/>
            <person name="Zhao G."/>
            <person name="Zhu H."/>
            <person name="Hu X."/>
            <person name="Ji K."/>
            <person name="Xiang X."/>
            <person name="Song Q."/>
            <person name="Yuan D."/>
            <person name="Jin S."/>
            <person name="Zhang L."/>
        </authorList>
    </citation>
    <scope>NUCLEOTIDE SEQUENCE [LARGE SCALE GENOMIC DNA]</scope>
    <source>
        <strain evidence="1">SQ_2022a</strain>
    </source>
</reference>
<keyword evidence="2" id="KW-1185">Reference proteome</keyword>
<protein>
    <submittedName>
        <fullName evidence="1">Uncharacterized protein</fullName>
    </submittedName>
</protein>